<reference evidence="2 3" key="1">
    <citation type="journal article" date="2012" name="Eukaryot. Cell">
        <title>Draft genome sequence of Wickerhamomyces ciferrii NRRL Y-1031 F-60-10.</title>
        <authorList>
            <person name="Schneider J."/>
            <person name="Andrea H."/>
            <person name="Blom J."/>
            <person name="Jaenicke S."/>
            <person name="Ruckert C."/>
            <person name="Schorsch C."/>
            <person name="Szczepanowski R."/>
            <person name="Farwick M."/>
            <person name="Goesmann A."/>
            <person name="Puhler A."/>
            <person name="Schaffer S."/>
            <person name="Tauch A."/>
            <person name="Kohler T."/>
            <person name="Brinkrolf K."/>
        </authorList>
    </citation>
    <scope>NUCLEOTIDE SEQUENCE [LARGE SCALE GENOMIC DNA]</scope>
    <source>
        <strain evidence="3">ATCC 14091 / BCRC 22168 / CBS 111 / JCM 3599 / NBRC 0793 / NRRL Y-1031 F-60-10</strain>
    </source>
</reference>
<feature type="compositionally biased region" description="Polar residues" evidence="1">
    <location>
        <begin position="47"/>
        <end position="65"/>
    </location>
</feature>
<feature type="compositionally biased region" description="Acidic residues" evidence="1">
    <location>
        <begin position="239"/>
        <end position="274"/>
    </location>
</feature>
<feature type="compositionally biased region" description="Polar residues" evidence="1">
    <location>
        <begin position="87"/>
        <end position="112"/>
    </location>
</feature>
<feature type="region of interest" description="Disordered" evidence="1">
    <location>
        <begin position="42"/>
        <end position="112"/>
    </location>
</feature>
<dbReference type="EMBL" id="CAIF01000011">
    <property type="protein sequence ID" value="CCH41084.1"/>
    <property type="molecule type" value="Genomic_DNA"/>
</dbReference>
<evidence type="ECO:0000256" key="1">
    <source>
        <dbReference type="SAM" id="MobiDB-lite"/>
    </source>
</evidence>
<feature type="compositionally biased region" description="Acidic residues" evidence="1">
    <location>
        <begin position="204"/>
        <end position="229"/>
    </location>
</feature>
<feature type="region of interest" description="Disordered" evidence="1">
    <location>
        <begin position="145"/>
        <end position="310"/>
    </location>
</feature>
<evidence type="ECO:0000313" key="2">
    <source>
        <dbReference type="EMBL" id="CCH41084.1"/>
    </source>
</evidence>
<keyword evidence="3" id="KW-1185">Reference proteome</keyword>
<organism evidence="2 3">
    <name type="scientific">Wickerhamomyces ciferrii (strain ATCC 14091 / BCRC 22168 / CBS 111 / JCM 3599 / NBRC 0793 / NRRL Y-1031 F-60-10)</name>
    <name type="common">Yeast</name>
    <name type="synonym">Pichia ciferrii</name>
    <dbReference type="NCBI Taxonomy" id="1206466"/>
    <lineage>
        <taxon>Eukaryota</taxon>
        <taxon>Fungi</taxon>
        <taxon>Dikarya</taxon>
        <taxon>Ascomycota</taxon>
        <taxon>Saccharomycotina</taxon>
        <taxon>Saccharomycetes</taxon>
        <taxon>Phaffomycetales</taxon>
        <taxon>Wickerhamomycetaceae</taxon>
        <taxon>Wickerhamomyces</taxon>
    </lineage>
</organism>
<protein>
    <submittedName>
        <fullName evidence="2">Halomucin</fullName>
    </submittedName>
</protein>
<feature type="region of interest" description="Disordered" evidence="1">
    <location>
        <begin position="1"/>
        <end position="23"/>
    </location>
</feature>
<feature type="compositionally biased region" description="Acidic residues" evidence="1">
    <location>
        <begin position="154"/>
        <end position="176"/>
    </location>
</feature>
<dbReference type="Proteomes" id="UP000009328">
    <property type="component" value="Unassembled WGS sequence"/>
</dbReference>
<feature type="compositionally biased region" description="Basic and acidic residues" evidence="1">
    <location>
        <begin position="66"/>
        <end position="75"/>
    </location>
</feature>
<sequence length="613" mass="68306">MSHKSKPKTPGSSPKKLVQSNQAINTVDLKLEDEDALKRLSIVSPKVNKSQGSPSRGVSKPISNSRLKEISRNLEYKGSQYRDGISQEKTSTPASSYATRSVSNRESLGSSLSQTLGAEVCGQLSSQGGNTLGIGASIEIGHTSKVAENAYSENSDEADEGSQEAESDESENDESDSEYHAEESGPEGFGGEESDVEVVKNEESSSEADSESEDSESEDLESEESENEESLNKETYFEASEEGDSNCEDSEEVEDSEDSEDEDSEDANGEESSSEADNSAINQENSSLDLEISRSVPPTIEAKSEDFGGDISIYDDNVYTNGPYSACEVSGDSSSENEQSIKVVGATSPRVQKLKMENDIIDETESSEDDYGDGLGQIVSHRVRIPPWSSYYETKFYTTRNIKEILSICNSNIFFEREDLQYESFIKHVKLDRSFFEGLRSVIYNNGSFGASDFENKHIYKGCRIHFKIPSFYRHINKSVCSYCLRDGFISPEGHYTELFKCKLRFYDEFDDILGIPDVTSFNEITEKRLLPFESLSAENISNGLVPSEMEEFLQDGGMLDQYLHDSTFNIYIKTNKFSSEFYFPRPSHVLEGIERVENFDFGSGSRVKSRYE</sequence>
<dbReference type="AlphaFoldDB" id="K0KI51"/>
<proteinExistence type="predicted"/>
<dbReference type="HOGENOM" id="CLU_445647_0_0_1"/>
<name>K0KI51_WICCF</name>
<gene>
    <name evidence="2" type="ORF">BN7_621</name>
</gene>
<accession>K0KI51</accession>
<comment type="caution">
    <text evidence="2">The sequence shown here is derived from an EMBL/GenBank/DDBJ whole genome shotgun (WGS) entry which is preliminary data.</text>
</comment>
<evidence type="ECO:0000313" key="3">
    <source>
        <dbReference type="Proteomes" id="UP000009328"/>
    </source>
</evidence>
<dbReference type="InParanoid" id="K0KI51"/>